<dbReference type="Gene3D" id="2.160.20.10">
    <property type="entry name" value="Single-stranded right-handed beta-helix, Pectin lyase-like"/>
    <property type="match status" value="2"/>
</dbReference>
<dbReference type="SUPFAM" id="SSF51126">
    <property type="entry name" value="Pectin lyase-like"/>
    <property type="match status" value="1"/>
</dbReference>
<dbReference type="PROSITE" id="PS51318">
    <property type="entry name" value="TAT"/>
    <property type="match status" value="1"/>
</dbReference>
<dbReference type="InterPro" id="IPR006626">
    <property type="entry name" value="PbH1"/>
</dbReference>
<dbReference type="InterPro" id="IPR039448">
    <property type="entry name" value="Beta_helix"/>
</dbReference>
<feature type="region of interest" description="Disordered" evidence="2">
    <location>
        <begin position="231"/>
        <end position="272"/>
    </location>
</feature>
<proteinExistence type="predicted"/>
<feature type="chain" id="PRO_5008065868" description="Right handed beta helix domain-containing protein" evidence="3">
    <location>
        <begin position="40"/>
        <end position="809"/>
    </location>
</feature>
<dbReference type="PANTHER" id="PTHR22990">
    <property type="entry name" value="F-BOX ONLY PROTEIN"/>
    <property type="match status" value="1"/>
</dbReference>
<dbReference type="InterPro" id="IPR006311">
    <property type="entry name" value="TAT_signal"/>
</dbReference>
<dbReference type="PANTHER" id="PTHR22990:SF15">
    <property type="entry name" value="F-BOX ONLY PROTEIN 10"/>
    <property type="match status" value="1"/>
</dbReference>
<evidence type="ECO:0000256" key="1">
    <source>
        <dbReference type="ARBA" id="ARBA00022737"/>
    </source>
</evidence>
<organism evidence="5 6">
    <name type="scientific">Microbacterium oleivorans</name>
    <dbReference type="NCBI Taxonomy" id="273677"/>
    <lineage>
        <taxon>Bacteria</taxon>
        <taxon>Bacillati</taxon>
        <taxon>Actinomycetota</taxon>
        <taxon>Actinomycetes</taxon>
        <taxon>Micrococcales</taxon>
        <taxon>Microbacteriaceae</taxon>
        <taxon>Microbacterium</taxon>
    </lineage>
</organism>
<feature type="domain" description="Right handed beta helix" evidence="4">
    <location>
        <begin position="485"/>
        <end position="640"/>
    </location>
</feature>
<evidence type="ECO:0000259" key="4">
    <source>
        <dbReference type="Pfam" id="PF13229"/>
    </source>
</evidence>
<feature type="signal peptide" evidence="3">
    <location>
        <begin position="1"/>
        <end position="39"/>
    </location>
</feature>
<evidence type="ECO:0000313" key="6">
    <source>
        <dbReference type="Proteomes" id="UP000076998"/>
    </source>
</evidence>
<keyword evidence="3" id="KW-0732">Signal</keyword>
<name>A0A177K6X7_9MICO</name>
<sequence length="809" mass="84835">MTHPPALARARFRVRAAATAVAFALIAAGSAVTAPAATAATHVQDTFSRTEAEGWGTSTSGDAWTVSSPRSTSVRDGAAAIALTPGSSTEQAARSTSLADAVLGATVWPEKPTTTGNGSTVSLALRSDGKYSYQARVGFGKTGVNLWISRFDGGSGREAVLRSVKPISSLPAGGRINVEFSVTGSSPVQLRARIWTQGSTKPAWQAVYDDTSAQRISRAGYPAIASYLSGSSPSSTVRLDDVGVSDPASTSPAPTPTTPPGSDKAVGSAPVGSTTYPVPARAIFVVPKGTQTGSGTAGDPYGSAAYAVSKAPSGSTIVLRGGRYREYVYVGYNKALTIQAYPGEAVWFDGSSPVTGWVKSGNVWVKTGWTHRFDHTVSFTAGMDETRRFVDGTNPLAGYPDQIWINDKPLTQVGSASAVTAGTFYVDEGGKRLLVGSDPSGKKVEASTLTRAFKIQGKHTTLRGFGVERYATTLSMMGTVTAEVDDITFENMVVRDNATVGVFAWNDVKKFHRVTLQGNGLLGLGANKVAGLALTDSIIRGNNTQSFKPAPVSGGVKITDSNDVRIDGNIVDDNDSAGVWFDINSRDVEVTSNTVADNRTAGVQLELSQQATVADNVFSRNGADIHVMNSGDVRIWNNTIDAGGRAILFWQDERRQTNTALKTVAPWVLDDVVVRNNVISFSTESGSCPILAQDIERRLAGAGVGAWMENNLYYRRDSSTPTNLACWANGSSGTKSLKTLSEVAAFTGNDKSSALWTGSPILTSSLALRSDVLTTPRASLGGLPSDIAATLGVGAGTKRPGAFTAPLDR</sequence>
<protein>
    <recommendedName>
        <fullName evidence="4">Right handed beta helix domain-containing protein</fullName>
    </recommendedName>
</protein>
<evidence type="ECO:0000313" key="5">
    <source>
        <dbReference type="EMBL" id="OAH48807.1"/>
    </source>
</evidence>
<keyword evidence="1" id="KW-0677">Repeat</keyword>
<dbReference type="AlphaFoldDB" id="A0A177K6X7"/>
<dbReference type="Proteomes" id="UP000076998">
    <property type="component" value="Unassembled WGS sequence"/>
</dbReference>
<dbReference type="InterPro" id="IPR012334">
    <property type="entry name" value="Pectin_lyas_fold"/>
</dbReference>
<dbReference type="InterPro" id="IPR051550">
    <property type="entry name" value="SCF-Subunits/Alg-Epimerases"/>
</dbReference>
<evidence type="ECO:0000256" key="3">
    <source>
        <dbReference type="SAM" id="SignalP"/>
    </source>
</evidence>
<evidence type="ECO:0000256" key="2">
    <source>
        <dbReference type="SAM" id="MobiDB-lite"/>
    </source>
</evidence>
<feature type="region of interest" description="Disordered" evidence="2">
    <location>
        <begin position="50"/>
        <end position="69"/>
    </location>
</feature>
<dbReference type="InterPro" id="IPR011050">
    <property type="entry name" value="Pectin_lyase_fold/virulence"/>
</dbReference>
<dbReference type="SMART" id="SM00710">
    <property type="entry name" value="PbH1"/>
    <property type="match status" value="7"/>
</dbReference>
<dbReference type="EMBL" id="LSTV01000005">
    <property type="protein sequence ID" value="OAH48807.1"/>
    <property type="molecule type" value="Genomic_DNA"/>
</dbReference>
<gene>
    <name evidence="5" type="ORF">AYL44_12280</name>
</gene>
<accession>A0A177K6X7</accession>
<reference evidence="5 6" key="1">
    <citation type="submission" date="2016-02" db="EMBL/GenBank/DDBJ databases">
        <authorList>
            <person name="Wen L."/>
            <person name="He K."/>
            <person name="Yang H."/>
        </authorList>
    </citation>
    <scope>NUCLEOTIDE SEQUENCE [LARGE SCALE GENOMIC DNA]</scope>
    <source>
        <strain evidence="5 6">CD11_3</strain>
    </source>
</reference>
<comment type="caution">
    <text evidence="5">The sequence shown here is derived from an EMBL/GenBank/DDBJ whole genome shotgun (WGS) entry which is preliminary data.</text>
</comment>
<feature type="compositionally biased region" description="Polar residues" evidence="2">
    <location>
        <begin position="56"/>
        <end position="69"/>
    </location>
</feature>
<dbReference type="OrthoDB" id="9807425at2"/>
<dbReference type="Pfam" id="PF13229">
    <property type="entry name" value="Beta_helix"/>
    <property type="match status" value="1"/>
</dbReference>